<name>A0A9P6FRR8_9FUNG</name>
<organism evidence="1 2">
    <name type="scientific">Lunasporangiospora selenospora</name>
    <dbReference type="NCBI Taxonomy" id="979761"/>
    <lineage>
        <taxon>Eukaryota</taxon>
        <taxon>Fungi</taxon>
        <taxon>Fungi incertae sedis</taxon>
        <taxon>Mucoromycota</taxon>
        <taxon>Mortierellomycotina</taxon>
        <taxon>Mortierellomycetes</taxon>
        <taxon>Mortierellales</taxon>
        <taxon>Mortierellaceae</taxon>
        <taxon>Lunasporangiospora</taxon>
    </lineage>
</organism>
<dbReference type="Proteomes" id="UP000780801">
    <property type="component" value="Unassembled WGS sequence"/>
</dbReference>
<dbReference type="EMBL" id="JAABOA010002684">
    <property type="protein sequence ID" value="KAF9579545.1"/>
    <property type="molecule type" value="Genomic_DNA"/>
</dbReference>
<accession>A0A9P6FRR8</accession>
<feature type="non-terminal residue" evidence="1">
    <location>
        <position position="61"/>
    </location>
</feature>
<gene>
    <name evidence="1" type="ORF">BGW38_004156</name>
</gene>
<protein>
    <submittedName>
        <fullName evidence="1">Uncharacterized protein</fullName>
    </submittedName>
</protein>
<keyword evidence="2" id="KW-1185">Reference proteome</keyword>
<evidence type="ECO:0000313" key="1">
    <source>
        <dbReference type="EMBL" id="KAF9579545.1"/>
    </source>
</evidence>
<proteinExistence type="predicted"/>
<dbReference type="AlphaFoldDB" id="A0A9P6FRR8"/>
<comment type="caution">
    <text evidence="1">The sequence shown here is derived from an EMBL/GenBank/DDBJ whole genome shotgun (WGS) entry which is preliminary data.</text>
</comment>
<reference evidence="1" key="1">
    <citation type="journal article" date="2020" name="Fungal Divers.">
        <title>Resolving the Mortierellaceae phylogeny through synthesis of multi-gene phylogenetics and phylogenomics.</title>
        <authorList>
            <person name="Vandepol N."/>
            <person name="Liber J."/>
            <person name="Desiro A."/>
            <person name="Na H."/>
            <person name="Kennedy M."/>
            <person name="Barry K."/>
            <person name="Grigoriev I.V."/>
            <person name="Miller A.N."/>
            <person name="O'Donnell K."/>
            <person name="Stajich J.E."/>
            <person name="Bonito G."/>
        </authorList>
    </citation>
    <scope>NUCLEOTIDE SEQUENCE</scope>
    <source>
        <strain evidence="1">KOD1015</strain>
    </source>
</reference>
<sequence>MTNSEQVLPTAANPGPFGHKLRESFLFPEGFTQYNQGSYGTFPKVVEDSYNHWHAQSEKCI</sequence>
<evidence type="ECO:0000313" key="2">
    <source>
        <dbReference type="Proteomes" id="UP000780801"/>
    </source>
</evidence>
<dbReference type="OrthoDB" id="5978656at2759"/>